<reference evidence="1 2" key="1">
    <citation type="submission" date="2020-08" db="EMBL/GenBank/DDBJ databases">
        <title>Genomic Encyclopedia of Type Strains, Phase IV (KMG-V): Genome sequencing to study the core and pangenomes of soil and plant-associated prokaryotes.</title>
        <authorList>
            <person name="Whitman W."/>
        </authorList>
    </citation>
    <scope>NUCLEOTIDE SEQUENCE [LARGE SCALE GENOMIC DNA]</scope>
    <source>
        <strain evidence="1 2">SEMIA 4064</strain>
    </source>
</reference>
<dbReference type="RefSeq" id="WP_183940353.1">
    <property type="nucleotide sequence ID" value="NZ_JACHBI010000017.1"/>
</dbReference>
<proteinExistence type="predicted"/>
<keyword evidence="2" id="KW-1185">Reference proteome</keyword>
<evidence type="ECO:0000313" key="1">
    <source>
        <dbReference type="EMBL" id="MBB5577147.1"/>
    </source>
</evidence>
<accession>A0A7W8XX30</accession>
<dbReference type="Proteomes" id="UP000549882">
    <property type="component" value="Unassembled WGS sequence"/>
</dbReference>
<sequence>MPTRSRRSDESQALQHLSTPLRDWLKTIGLFSEIIAGKTLFLSQEAPAILEELTLRHRLLELSSPD</sequence>
<evidence type="ECO:0000313" key="2">
    <source>
        <dbReference type="Proteomes" id="UP000549882"/>
    </source>
</evidence>
<gene>
    <name evidence="1" type="ORF">GGD50_005798</name>
</gene>
<comment type="caution">
    <text evidence="1">The sequence shown here is derived from an EMBL/GenBank/DDBJ whole genome shotgun (WGS) entry which is preliminary data.</text>
</comment>
<protein>
    <submittedName>
        <fullName evidence="1">Uncharacterized protein</fullName>
    </submittedName>
</protein>
<dbReference type="AlphaFoldDB" id="A0A7W8XX30"/>
<name>A0A7W8XX30_9HYPH</name>
<organism evidence="1 2">
    <name type="scientific">Rhizobium paranaense</name>
    <dbReference type="NCBI Taxonomy" id="1650438"/>
    <lineage>
        <taxon>Bacteria</taxon>
        <taxon>Pseudomonadati</taxon>
        <taxon>Pseudomonadota</taxon>
        <taxon>Alphaproteobacteria</taxon>
        <taxon>Hyphomicrobiales</taxon>
        <taxon>Rhizobiaceae</taxon>
        <taxon>Rhizobium/Agrobacterium group</taxon>
        <taxon>Rhizobium</taxon>
    </lineage>
</organism>
<dbReference type="EMBL" id="JACHBI010000017">
    <property type="protein sequence ID" value="MBB5577147.1"/>
    <property type="molecule type" value="Genomic_DNA"/>
</dbReference>